<dbReference type="AlphaFoldDB" id="A0A026WDT3"/>
<dbReference type="SUPFAM" id="SSF57667">
    <property type="entry name" value="beta-beta-alpha zinc fingers"/>
    <property type="match status" value="1"/>
</dbReference>
<evidence type="ECO:0000313" key="4">
    <source>
        <dbReference type="Proteomes" id="UP000053097"/>
    </source>
</evidence>
<feature type="domain" description="C2H2-type" evidence="2">
    <location>
        <begin position="40"/>
        <end position="69"/>
    </location>
</feature>
<dbReference type="Proteomes" id="UP000053097">
    <property type="component" value="Unassembled WGS sequence"/>
</dbReference>
<dbReference type="EMBL" id="KK107265">
    <property type="protein sequence ID" value="EZA53841.1"/>
    <property type="molecule type" value="Genomic_DNA"/>
</dbReference>
<dbReference type="InterPro" id="IPR003604">
    <property type="entry name" value="Matrin/U1-like-C_Znf_C2H2"/>
</dbReference>
<dbReference type="PROSITE" id="PS00028">
    <property type="entry name" value="ZINC_FINGER_C2H2_1"/>
    <property type="match status" value="1"/>
</dbReference>
<dbReference type="InterPro" id="IPR012337">
    <property type="entry name" value="RNaseH-like_sf"/>
</dbReference>
<gene>
    <name evidence="3" type="ORF">X777_06645</name>
</gene>
<evidence type="ECO:0000313" key="3">
    <source>
        <dbReference type="EMBL" id="EZA53841.1"/>
    </source>
</evidence>
<dbReference type="PROSITE" id="PS50157">
    <property type="entry name" value="ZINC_FINGER_C2H2_2"/>
    <property type="match status" value="1"/>
</dbReference>
<evidence type="ECO:0000259" key="2">
    <source>
        <dbReference type="PROSITE" id="PS50157"/>
    </source>
</evidence>
<accession>A0A026WDT3</accession>
<keyword evidence="1" id="KW-0862">Zinc</keyword>
<dbReference type="PANTHER" id="PTHR47326">
    <property type="entry name" value="TRANSPOSABLE ELEMENT TC3 TRANSPOSASE-LIKE PROTEIN"/>
    <property type="match status" value="1"/>
</dbReference>
<name>A0A026WDT3_OOCBI</name>
<dbReference type="GO" id="GO:0003676">
    <property type="term" value="F:nucleic acid binding"/>
    <property type="evidence" value="ECO:0007669"/>
    <property type="project" value="InterPro"/>
</dbReference>
<sequence length="576" mass="66422">METSDESRKRVKRKFVIAWLNDNRYKSWIRQVLSSDNSLYFCIICNKTFSCSSPVSKHVDSACHKKNSKENNATDSKNETPRTIRTFRQQWLDIHEFKPWLREVSNNKSVAFCTICNKMFTCGTSQIYRHAESQMHRKKLEENIEANKLNTDLSMQYDESCLSFHEQKKSAEIQFAAVIAEHNISHQTANAILKVFQQIDNPKVVKNMSMGRTKCHNIISKVLCPVETERVIHNIQNTKFSIFIDETSDLTNEKWMTFFVRYVDSESLDVRSQLVKLIDIDARDCSAEKLFNAFQSEMYKFQIPFTNILSLSCDNASVTGKHVSFNLFNFFNAFFQAHETRIHLLHSKSVNFLLQISKHFLKPEALNHGAPETQRSAARPRASSGSGEMIGVASEIFRIRLRGISSRLRKNCITVETRTVIRARSAIGPYFLPPRLTGQLYAEFLANQLPALLEDVPLDVRAELIFQHDGAPAHFSRQVRNLLDARFPDRWMGRGGPIIWPARSPDLNVLDYFVWGYIKTAIEDRRDGTEQEVREAIVAAFDTITPDMAHRATRNITRRAEICVREGGRHFEQFLH</sequence>
<dbReference type="Gene3D" id="3.30.420.10">
    <property type="entry name" value="Ribonuclease H-like superfamily/Ribonuclease H"/>
    <property type="match status" value="1"/>
</dbReference>
<organism evidence="3 4">
    <name type="scientific">Ooceraea biroi</name>
    <name type="common">Clonal raider ant</name>
    <name type="synonym">Cerapachys biroi</name>
    <dbReference type="NCBI Taxonomy" id="2015173"/>
    <lineage>
        <taxon>Eukaryota</taxon>
        <taxon>Metazoa</taxon>
        <taxon>Ecdysozoa</taxon>
        <taxon>Arthropoda</taxon>
        <taxon>Hexapoda</taxon>
        <taxon>Insecta</taxon>
        <taxon>Pterygota</taxon>
        <taxon>Neoptera</taxon>
        <taxon>Endopterygota</taxon>
        <taxon>Hymenoptera</taxon>
        <taxon>Apocrita</taxon>
        <taxon>Aculeata</taxon>
        <taxon>Formicoidea</taxon>
        <taxon>Formicidae</taxon>
        <taxon>Dorylinae</taxon>
        <taxon>Ooceraea</taxon>
    </lineage>
</organism>
<protein>
    <recommendedName>
        <fullName evidence="2">C2H2-type domain-containing protein</fullName>
    </recommendedName>
</protein>
<dbReference type="GO" id="GO:0008270">
    <property type="term" value="F:zinc ion binding"/>
    <property type="evidence" value="ECO:0007669"/>
    <property type="project" value="UniProtKB-KW"/>
</dbReference>
<keyword evidence="1" id="KW-0863">Zinc-finger</keyword>
<dbReference type="PANTHER" id="PTHR47326:SF1">
    <property type="entry name" value="HTH PSQ-TYPE DOMAIN-CONTAINING PROTEIN"/>
    <property type="match status" value="1"/>
</dbReference>
<dbReference type="SMART" id="SM00451">
    <property type="entry name" value="ZnF_U1"/>
    <property type="match status" value="2"/>
</dbReference>
<proteinExistence type="predicted"/>
<dbReference type="SUPFAM" id="SSF53098">
    <property type="entry name" value="Ribonuclease H-like"/>
    <property type="match status" value="1"/>
</dbReference>
<dbReference type="OrthoDB" id="9986793at2759"/>
<evidence type="ECO:0000256" key="1">
    <source>
        <dbReference type="PROSITE-ProRule" id="PRU00042"/>
    </source>
</evidence>
<keyword evidence="1" id="KW-0479">Metal-binding</keyword>
<dbReference type="InterPro" id="IPR036236">
    <property type="entry name" value="Znf_C2H2_sf"/>
</dbReference>
<dbReference type="InterPro" id="IPR013087">
    <property type="entry name" value="Znf_C2H2_type"/>
</dbReference>
<reference evidence="3 4" key="1">
    <citation type="journal article" date="2014" name="Curr. Biol.">
        <title>The genome of the clonal raider ant Cerapachys biroi.</title>
        <authorList>
            <person name="Oxley P.R."/>
            <person name="Ji L."/>
            <person name="Fetter-Pruneda I."/>
            <person name="McKenzie S.K."/>
            <person name="Li C."/>
            <person name="Hu H."/>
            <person name="Zhang G."/>
            <person name="Kronauer D.J."/>
        </authorList>
    </citation>
    <scope>NUCLEOTIDE SEQUENCE [LARGE SCALE GENOMIC DNA]</scope>
</reference>
<keyword evidence="4" id="KW-1185">Reference proteome</keyword>
<dbReference type="InterPro" id="IPR036397">
    <property type="entry name" value="RNaseH_sf"/>
</dbReference>